<keyword evidence="2 8" id="KW-0808">Transferase</keyword>
<protein>
    <recommendedName>
        <fullName evidence="8">Thymidylate kinase</fullName>
        <ecNumber evidence="8">2.7.4.9</ecNumber>
    </recommendedName>
    <alternativeName>
        <fullName evidence="8">dTMP kinase</fullName>
    </alternativeName>
</protein>
<evidence type="ECO:0000256" key="4">
    <source>
        <dbReference type="ARBA" id="ARBA00022741"/>
    </source>
</evidence>
<dbReference type="SUPFAM" id="SSF52540">
    <property type="entry name" value="P-loop containing nucleoside triphosphate hydrolases"/>
    <property type="match status" value="1"/>
</dbReference>
<name>A0A0N1MQ03_9HELI</name>
<comment type="caution">
    <text evidence="10">The sequence shown here is derived from an EMBL/GenBank/DDBJ whole genome shotgun (WGS) entry which is preliminary data.</text>
</comment>
<dbReference type="NCBIfam" id="TIGR00041">
    <property type="entry name" value="DTMP_kinase"/>
    <property type="match status" value="1"/>
</dbReference>
<dbReference type="GO" id="GO:0006227">
    <property type="term" value="P:dUDP biosynthetic process"/>
    <property type="evidence" value="ECO:0007669"/>
    <property type="project" value="TreeGrafter"/>
</dbReference>
<dbReference type="GO" id="GO:0004798">
    <property type="term" value="F:dTMP kinase activity"/>
    <property type="evidence" value="ECO:0007669"/>
    <property type="project" value="UniProtKB-UniRule"/>
</dbReference>
<evidence type="ECO:0000259" key="9">
    <source>
        <dbReference type="Pfam" id="PF02223"/>
    </source>
</evidence>
<evidence type="ECO:0000256" key="2">
    <source>
        <dbReference type="ARBA" id="ARBA00022679"/>
    </source>
</evidence>
<dbReference type="Gene3D" id="3.40.50.300">
    <property type="entry name" value="P-loop containing nucleotide triphosphate hydrolases"/>
    <property type="match status" value="1"/>
</dbReference>
<organism evidence="10 11">
    <name type="scientific">Helicobacter pullorum</name>
    <dbReference type="NCBI Taxonomy" id="35818"/>
    <lineage>
        <taxon>Bacteria</taxon>
        <taxon>Pseudomonadati</taxon>
        <taxon>Campylobacterota</taxon>
        <taxon>Epsilonproteobacteria</taxon>
        <taxon>Campylobacterales</taxon>
        <taxon>Helicobacteraceae</taxon>
        <taxon>Helicobacter</taxon>
    </lineage>
</organism>
<dbReference type="Pfam" id="PF02223">
    <property type="entry name" value="Thymidylate_kin"/>
    <property type="match status" value="1"/>
</dbReference>
<dbReference type="AlphaFoldDB" id="A0A0N1MQ03"/>
<keyword evidence="4 8" id="KW-0547">Nucleotide-binding</keyword>
<evidence type="ECO:0000256" key="7">
    <source>
        <dbReference type="ARBA" id="ARBA00048743"/>
    </source>
</evidence>
<dbReference type="InterPro" id="IPR039430">
    <property type="entry name" value="Thymidylate_kin-like_dom"/>
</dbReference>
<evidence type="ECO:0000256" key="3">
    <source>
        <dbReference type="ARBA" id="ARBA00022727"/>
    </source>
</evidence>
<evidence type="ECO:0000256" key="1">
    <source>
        <dbReference type="ARBA" id="ARBA00009776"/>
    </source>
</evidence>
<evidence type="ECO:0000256" key="6">
    <source>
        <dbReference type="ARBA" id="ARBA00022840"/>
    </source>
</evidence>
<dbReference type="GO" id="GO:0006233">
    <property type="term" value="P:dTDP biosynthetic process"/>
    <property type="evidence" value="ECO:0007669"/>
    <property type="project" value="InterPro"/>
</dbReference>
<dbReference type="PANTHER" id="PTHR10344">
    <property type="entry name" value="THYMIDYLATE KINASE"/>
    <property type="match status" value="1"/>
</dbReference>
<dbReference type="GO" id="GO:0005829">
    <property type="term" value="C:cytosol"/>
    <property type="evidence" value="ECO:0007669"/>
    <property type="project" value="TreeGrafter"/>
</dbReference>
<accession>A0A0N1MQ03</accession>
<gene>
    <name evidence="8" type="primary">tmk</name>
    <name evidence="10" type="ORF">HPU229334_11655</name>
</gene>
<dbReference type="InterPro" id="IPR018094">
    <property type="entry name" value="Thymidylate_kinase"/>
</dbReference>
<dbReference type="GO" id="GO:0005524">
    <property type="term" value="F:ATP binding"/>
    <property type="evidence" value="ECO:0007669"/>
    <property type="project" value="UniProtKB-UniRule"/>
</dbReference>
<keyword evidence="6 8" id="KW-0067">ATP-binding</keyword>
<feature type="domain" description="Thymidylate kinase-like" evidence="9">
    <location>
        <begin position="5"/>
        <end position="183"/>
    </location>
</feature>
<dbReference type="PANTHER" id="PTHR10344:SF4">
    <property type="entry name" value="UMP-CMP KINASE 2, MITOCHONDRIAL"/>
    <property type="match status" value="1"/>
</dbReference>
<evidence type="ECO:0000256" key="5">
    <source>
        <dbReference type="ARBA" id="ARBA00022777"/>
    </source>
</evidence>
<dbReference type="GO" id="GO:0006235">
    <property type="term" value="P:dTTP biosynthetic process"/>
    <property type="evidence" value="ECO:0007669"/>
    <property type="project" value="UniProtKB-UniRule"/>
</dbReference>
<dbReference type="RefSeq" id="WP_054198580.1">
    <property type="nucleotide sequence ID" value="NZ_JNOC01000079.1"/>
</dbReference>
<dbReference type="PATRIC" id="fig|35818.11.peg.2308"/>
<sequence length="189" mass="21671">MYVVIEGIDTSGKSTQIQELKLALQEAIFTFEPGATPLGKKLRKILLEDSIELDSRAEMLLFLADRAQHTHEILKANPDKLIISDRSLISGMAYAKDFDFETLKAFNLFATQGILPQKVIFLELQKEDLQQRLQSKNEDKIEQRGLEYLLELQQRTKAIIKKLQLPYISINANLPKTIITQQIINFIKE</sequence>
<dbReference type="CDD" id="cd01672">
    <property type="entry name" value="TMPK"/>
    <property type="match status" value="1"/>
</dbReference>
<dbReference type="EMBL" id="JNOC01000079">
    <property type="protein sequence ID" value="KPH54906.1"/>
    <property type="molecule type" value="Genomic_DNA"/>
</dbReference>
<proteinExistence type="inferred from homology"/>
<comment type="function">
    <text evidence="8">Phosphorylation of dTMP to form dTDP in both de novo and salvage pathways of dTTP synthesis.</text>
</comment>
<comment type="catalytic activity">
    <reaction evidence="7 8">
        <text>dTMP + ATP = dTDP + ADP</text>
        <dbReference type="Rhea" id="RHEA:13517"/>
        <dbReference type="ChEBI" id="CHEBI:30616"/>
        <dbReference type="ChEBI" id="CHEBI:58369"/>
        <dbReference type="ChEBI" id="CHEBI:63528"/>
        <dbReference type="ChEBI" id="CHEBI:456216"/>
        <dbReference type="EC" id="2.7.4.9"/>
    </reaction>
</comment>
<evidence type="ECO:0000313" key="11">
    <source>
        <dbReference type="Proteomes" id="UP000037997"/>
    </source>
</evidence>
<dbReference type="InterPro" id="IPR027417">
    <property type="entry name" value="P-loop_NTPase"/>
</dbReference>
<reference evidence="10 11" key="1">
    <citation type="submission" date="2014-06" db="EMBL/GenBank/DDBJ databases">
        <title>Helicobacter pullorum isolates in fresh chicken meat - phenotypic and genotypic features.</title>
        <authorList>
            <person name="Borges V."/>
            <person name="Santos A."/>
            <person name="Correia C.B."/>
            <person name="Saraiva M."/>
            <person name="Menard A."/>
            <person name="Vieira L."/>
            <person name="Sampaio D.A."/>
            <person name="Gomes J.P."/>
            <person name="Oleastro M."/>
        </authorList>
    </citation>
    <scope>NUCLEOTIDE SEQUENCE [LARGE SCALE GENOMIC DNA]</scope>
    <source>
        <strain evidence="10 11">229334/12</strain>
    </source>
</reference>
<dbReference type="HAMAP" id="MF_00165">
    <property type="entry name" value="Thymidylate_kinase"/>
    <property type="match status" value="1"/>
</dbReference>
<dbReference type="Proteomes" id="UP000037997">
    <property type="component" value="Unassembled WGS sequence"/>
</dbReference>
<feature type="binding site" evidence="8">
    <location>
        <begin position="7"/>
        <end position="14"/>
    </location>
    <ligand>
        <name>ATP</name>
        <dbReference type="ChEBI" id="CHEBI:30616"/>
    </ligand>
</feature>
<evidence type="ECO:0000313" key="10">
    <source>
        <dbReference type="EMBL" id="KPH54906.1"/>
    </source>
</evidence>
<keyword evidence="3 8" id="KW-0545">Nucleotide biosynthesis</keyword>
<comment type="similarity">
    <text evidence="1 8">Belongs to the thymidylate kinase family.</text>
</comment>
<dbReference type="EC" id="2.7.4.9" evidence="8"/>
<dbReference type="STRING" id="35818.HPU229336_05985"/>
<keyword evidence="5 8" id="KW-0418">Kinase</keyword>
<evidence type="ECO:0000256" key="8">
    <source>
        <dbReference type="HAMAP-Rule" id="MF_00165"/>
    </source>
</evidence>